<dbReference type="InterPro" id="IPR000531">
    <property type="entry name" value="Beta-barrel_TonB"/>
</dbReference>
<keyword evidence="7" id="KW-0406">Ion transport</keyword>
<keyword evidence="3 11" id="KW-1134">Transmembrane beta strand</keyword>
<dbReference type="PANTHER" id="PTHR32552">
    <property type="entry name" value="FERRICHROME IRON RECEPTOR-RELATED"/>
    <property type="match status" value="1"/>
</dbReference>
<feature type="domain" description="TonB-dependent receptor-like beta-barrel" evidence="13">
    <location>
        <begin position="278"/>
        <end position="694"/>
    </location>
</feature>
<keyword evidence="8 12" id="KW-0798">TonB box</keyword>
<evidence type="ECO:0000313" key="15">
    <source>
        <dbReference type="EMBL" id="TGD72588.1"/>
    </source>
</evidence>
<dbReference type="SUPFAM" id="SSF56935">
    <property type="entry name" value="Porins"/>
    <property type="match status" value="1"/>
</dbReference>
<dbReference type="GO" id="GO:0009279">
    <property type="term" value="C:cell outer membrane"/>
    <property type="evidence" value="ECO:0007669"/>
    <property type="project" value="UniProtKB-SubCell"/>
</dbReference>
<dbReference type="InterPro" id="IPR012910">
    <property type="entry name" value="Plug_dom"/>
</dbReference>
<organism evidence="15 16">
    <name type="scientific">Mangrovimicrobium sediminis</name>
    <dbReference type="NCBI Taxonomy" id="2562682"/>
    <lineage>
        <taxon>Bacteria</taxon>
        <taxon>Pseudomonadati</taxon>
        <taxon>Pseudomonadota</taxon>
        <taxon>Gammaproteobacteria</taxon>
        <taxon>Cellvibrionales</taxon>
        <taxon>Halieaceae</taxon>
        <taxon>Mangrovimicrobium</taxon>
    </lineage>
</organism>
<evidence type="ECO:0000313" key="16">
    <source>
        <dbReference type="Proteomes" id="UP000298050"/>
    </source>
</evidence>
<keyword evidence="2 11" id="KW-0813">Transport</keyword>
<gene>
    <name evidence="15" type="ORF">E4634_13765</name>
</gene>
<comment type="subcellular location">
    <subcellularLocation>
        <location evidence="1 11">Cell outer membrane</location>
        <topology evidence="1 11">Multi-pass membrane protein</topology>
    </subcellularLocation>
</comment>
<dbReference type="AlphaFoldDB" id="A0A4Z0LZP9"/>
<evidence type="ECO:0000256" key="2">
    <source>
        <dbReference type="ARBA" id="ARBA00022448"/>
    </source>
</evidence>
<evidence type="ECO:0000256" key="5">
    <source>
        <dbReference type="ARBA" id="ARBA00022692"/>
    </source>
</evidence>
<dbReference type="Proteomes" id="UP000298050">
    <property type="component" value="Unassembled WGS sequence"/>
</dbReference>
<keyword evidence="4" id="KW-0410">Iron transport</keyword>
<accession>A0A4Z0LZP9</accession>
<evidence type="ECO:0000256" key="9">
    <source>
        <dbReference type="ARBA" id="ARBA00023136"/>
    </source>
</evidence>
<dbReference type="InterPro" id="IPR036942">
    <property type="entry name" value="Beta-barrel_TonB_sf"/>
</dbReference>
<keyword evidence="6" id="KW-0408">Iron</keyword>
<evidence type="ECO:0000256" key="11">
    <source>
        <dbReference type="PROSITE-ProRule" id="PRU01360"/>
    </source>
</evidence>
<keyword evidence="16" id="KW-1185">Reference proteome</keyword>
<evidence type="ECO:0000256" key="6">
    <source>
        <dbReference type="ARBA" id="ARBA00023004"/>
    </source>
</evidence>
<evidence type="ECO:0000256" key="1">
    <source>
        <dbReference type="ARBA" id="ARBA00004571"/>
    </source>
</evidence>
<dbReference type="Gene3D" id="2.40.170.20">
    <property type="entry name" value="TonB-dependent receptor, beta-barrel domain"/>
    <property type="match status" value="1"/>
</dbReference>
<dbReference type="PANTHER" id="PTHR32552:SF81">
    <property type="entry name" value="TONB-DEPENDENT OUTER MEMBRANE RECEPTOR"/>
    <property type="match status" value="1"/>
</dbReference>
<evidence type="ECO:0000259" key="13">
    <source>
        <dbReference type="Pfam" id="PF00593"/>
    </source>
</evidence>
<keyword evidence="9 11" id="KW-0472">Membrane</keyword>
<comment type="caution">
    <text evidence="15">The sequence shown here is derived from an EMBL/GenBank/DDBJ whole genome shotgun (WGS) entry which is preliminary data.</text>
</comment>
<proteinExistence type="inferred from homology"/>
<evidence type="ECO:0000256" key="7">
    <source>
        <dbReference type="ARBA" id="ARBA00023065"/>
    </source>
</evidence>
<keyword evidence="5 11" id="KW-0812">Transmembrane</keyword>
<reference evidence="15 16" key="1">
    <citation type="submission" date="2019-04" db="EMBL/GenBank/DDBJ databases">
        <title>Taxonomy of novel Haliea sp. from mangrove soil of West Coast of India.</title>
        <authorList>
            <person name="Verma A."/>
            <person name="Kumar P."/>
            <person name="Krishnamurthi S."/>
        </authorList>
    </citation>
    <scope>NUCLEOTIDE SEQUENCE [LARGE SCALE GENOMIC DNA]</scope>
    <source>
        <strain evidence="15 16">SAOS-164</strain>
    </source>
</reference>
<sequence>MKYSRLYTGLGLALAQTVAIVPTVHAQLEEVIVTAERREASLQDTDISMTVFSAENIKEQGIQNYLDLSAMSPNVLMHEMPGKAGGAIAIRGFKNAETISSFEPKVALYLDGVLIAKGAGSVFDVLDLERVEILRGPQGTLYGRNTVGGAVNFITKKPQFDEVSGKVSATLGDYDQQDFKGTINVPLGDSFAFKANVASLQRDGFWKNKLDNNKTLGDKDREVAHLQLRWEPSDSLDLLYSFDMTKIDEGMYPLQLVAFGPAQPGLAPYVDDGQQEERYFDAVGTFMKADIEGHSFTANWEINDSLSLVSITGLRKFEVDNFSDSDTSPLFILHNASGDEAETFTQEFRLVGDAFDSDLEYVLGAFYMDEDIKEIYGYNGLGIFGISSNLDSTAQNEVWALFGEGTYSITDKLDLTMGLRYTAEDKEQTRTDTTVLLSTGDAIGGVVLPDAQQDFDDVSGTIGVTYNWTHDLMTYFKVSKGYVSGGFNPRAPNTRPDLWLAGYEEETVYTYELGWKTTWLDNRLIFNGAIFYNDYSDLQVNQLTATGDNNIDNAGDAEITGMELEFTALITDNFTVGGGYGYLDPEYKTYINEGVPEDPSDDVDLSNNHWAHAPENTFNMYARYVVPDVLSGNLVFRVDYSWVDDYFLLTANGPDLVDGNTAPSYDTWNARIGLDEMQGPWDSTISVALWGRNLSDELWYTSGYDLTDGSLGFAAKAPAPPRTFGVDFILEF</sequence>
<comment type="similarity">
    <text evidence="11 12">Belongs to the TonB-dependent receptor family.</text>
</comment>
<keyword evidence="15" id="KW-0675">Receptor</keyword>
<dbReference type="GO" id="GO:0006826">
    <property type="term" value="P:iron ion transport"/>
    <property type="evidence" value="ECO:0007669"/>
    <property type="project" value="UniProtKB-KW"/>
</dbReference>
<protein>
    <submittedName>
        <fullName evidence="15">TonB-dependent receptor</fullName>
    </submittedName>
</protein>
<evidence type="ECO:0000256" key="3">
    <source>
        <dbReference type="ARBA" id="ARBA00022452"/>
    </source>
</evidence>
<evidence type="ECO:0000256" key="4">
    <source>
        <dbReference type="ARBA" id="ARBA00022496"/>
    </source>
</evidence>
<dbReference type="OrthoDB" id="7051185at2"/>
<dbReference type="PROSITE" id="PS52016">
    <property type="entry name" value="TONB_DEPENDENT_REC_3"/>
    <property type="match status" value="1"/>
</dbReference>
<dbReference type="EMBL" id="SRLE01000009">
    <property type="protein sequence ID" value="TGD72588.1"/>
    <property type="molecule type" value="Genomic_DNA"/>
</dbReference>
<evidence type="ECO:0000256" key="10">
    <source>
        <dbReference type="ARBA" id="ARBA00023237"/>
    </source>
</evidence>
<name>A0A4Z0LZP9_9GAMM</name>
<evidence type="ECO:0000259" key="14">
    <source>
        <dbReference type="Pfam" id="PF07715"/>
    </source>
</evidence>
<feature type="domain" description="TonB-dependent receptor plug" evidence="14">
    <location>
        <begin position="42"/>
        <end position="150"/>
    </location>
</feature>
<evidence type="ECO:0000256" key="8">
    <source>
        <dbReference type="ARBA" id="ARBA00023077"/>
    </source>
</evidence>
<dbReference type="InterPro" id="IPR039426">
    <property type="entry name" value="TonB-dep_rcpt-like"/>
</dbReference>
<dbReference type="Pfam" id="PF00593">
    <property type="entry name" value="TonB_dep_Rec_b-barrel"/>
    <property type="match status" value="1"/>
</dbReference>
<keyword evidence="10 11" id="KW-0998">Cell outer membrane</keyword>
<dbReference type="CDD" id="cd01347">
    <property type="entry name" value="ligand_gated_channel"/>
    <property type="match status" value="1"/>
</dbReference>
<dbReference type="Pfam" id="PF07715">
    <property type="entry name" value="Plug"/>
    <property type="match status" value="1"/>
</dbReference>
<evidence type="ECO:0000256" key="12">
    <source>
        <dbReference type="RuleBase" id="RU003357"/>
    </source>
</evidence>
<dbReference type="RefSeq" id="WP_135444845.1">
    <property type="nucleotide sequence ID" value="NZ_SRLE01000009.1"/>
</dbReference>